<name>A0AAV1SW47_9ROSI</name>
<dbReference type="AlphaFoldDB" id="A0AAV1SW47"/>
<sequence>MLTQLISAKPNPLKTEKYITSNDELRFRQQWQLEAGKYALLLMPIVLDYAIILYMNNHVMRTLGLLLDANLEFRCLVACLIPSNRNPNFLQHSSAICMIYKTYKDEPSYHPKMSKNSIQSFNKSSQKQLDVRAE</sequence>
<keyword evidence="3" id="KW-1185">Reference proteome</keyword>
<evidence type="ECO:0000313" key="2">
    <source>
        <dbReference type="EMBL" id="CAK7356869.1"/>
    </source>
</evidence>
<reference evidence="2 3" key="1">
    <citation type="submission" date="2024-01" db="EMBL/GenBank/DDBJ databases">
        <authorList>
            <person name="Waweru B."/>
        </authorList>
    </citation>
    <scope>NUCLEOTIDE SEQUENCE [LARGE SCALE GENOMIC DNA]</scope>
</reference>
<gene>
    <name evidence="2" type="ORF">DCAF_LOCUS27150</name>
</gene>
<feature type="region of interest" description="Disordered" evidence="1">
    <location>
        <begin position="111"/>
        <end position="134"/>
    </location>
</feature>
<evidence type="ECO:0000256" key="1">
    <source>
        <dbReference type="SAM" id="MobiDB-lite"/>
    </source>
</evidence>
<protein>
    <submittedName>
        <fullName evidence="2">Uncharacterized protein</fullName>
    </submittedName>
</protein>
<feature type="compositionally biased region" description="Polar residues" evidence="1">
    <location>
        <begin position="114"/>
        <end position="128"/>
    </location>
</feature>
<dbReference type="Proteomes" id="UP001314170">
    <property type="component" value="Unassembled WGS sequence"/>
</dbReference>
<accession>A0AAV1SW47</accession>
<dbReference type="EMBL" id="CAWUPB010001197">
    <property type="protein sequence ID" value="CAK7356869.1"/>
    <property type="molecule type" value="Genomic_DNA"/>
</dbReference>
<evidence type="ECO:0000313" key="3">
    <source>
        <dbReference type="Proteomes" id="UP001314170"/>
    </source>
</evidence>
<proteinExistence type="predicted"/>
<organism evidence="2 3">
    <name type="scientific">Dovyalis caffra</name>
    <dbReference type="NCBI Taxonomy" id="77055"/>
    <lineage>
        <taxon>Eukaryota</taxon>
        <taxon>Viridiplantae</taxon>
        <taxon>Streptophyta</taxon>
        <taxon>Embryophyta</taxon>
        <taxon>Tracheophyta</taxon>
        <taxon>Spermatophyta</taxon>
        <taxon>Magnoliopsida</taxon>
        <taxon>eudicotyledons</taxon>
        <taxon>Gunneridae</taxon>
        <taxon>Pentapetalae</taxon>
        <taxon>rosids</taxon>
        <taxon>fabids</taxon>
        <taxon>Malpighiales</taxon>
        <taxon>Salicaceae</taxon>
        <taxon>Flacourtieae</taxon>
        <taxon>Dovyalis</taxon>
    </lineage>
</organism>
<comment type="caution">
    <text evidence="2">The sequence shown here is derived from an EMBL/GenBank/DDBJ whole genome shotgun (WGS) entry which is preliminary data.</text>
</comment>